<keyword evidence="1" id="KW-0812">Transmembrane</keyword>
<sequence length="154" mass="17031">MTSKWSGSPMKSTGSSAMASGRRVCPSCLVPLVRIQSRQKDTFGQWFLKCPLNIKGDPSTCGFIRSEAEYEALEAHPRRCEAAGGDWCAELKDLKQELAEVKEKLDRFGAAVWKQKSEQESRKLQIVLESSVVVPLLVGLVGVLFGVVVAEMWK</sequence>
<gene>
    <name evidence="2" type="ORF">PVAP13_6NG146000</name>
</gene>
<reference evidence="2" key="1">
    <citation type="submission" date="2020-05" db="EMBL/GenBank/DDBJ databases">
        <title>WGS assembly of Panicum virgatum.</title>
        <authorList>
            <person name="Lovell J.T."/>
            <person name="Jenkins J."/>
            <person name="Shu S."/>
            <person name="Juenger T.E."/>
            <person name="Schmutz J."/>
        </authorList>
    </citation>
    <scope>NUCLEOTIDE SEQUENCE</scope>
    <source>
        <strain evidence="2">AP13</strain>
    </source>
</reference>
<feature type="transmembrane region" description="Helical" evidence="1">
    <location>
        <begin position="126"/>
        <end position="150"/>
    </location>
</feature>
<dbReference type="Proteomes" id="UP000823388">
    <property type="component" value="Chromosome 6N"/>
</dbReference>
<dbReference type="EMBL" id="CM029048">
    <property type="protein sequence ID" value="KAG2579046.1"/>
    <property type="molecule type" value="Genomic_DNA"/>
</dbReference>
<evidence type="ECO:0008006" key="4">
    <source>
        <dbReference type="Google" id="ProtNLM"/>
    </source>
</evidence>
<evidence type="ECO:0000313" key="2">
    <source>
        <dbReference type="EMBL" id="KAG2579046.1"/>
    </source>
</evidence>
<keyword evidence="3" id="KW-1185">Reference proteome</keyword>
<keyword evidence="1" id="KW-0472">Membrane</keyword>
<accession>A0A8T0R160</accession>
<dbReference type="AlphaFoldDB" id="A0A8T0R160"/>
<protein>
    <recommendedName>
        <fullName evidence="4">Zinc finger GRF-type domain-containing protein</fullName>
    </recommendedName>
</protein>
<name>A0A8T0R160_PANVG</name>
<organism evidence="2 3">
    <name type="scientific">Panicum virgatum</name>
    <name type="common">Blackwell switchgrass</name>
    <dbReference type="NCBI Taxonomy" id="38727"/>
    <lineage>
        <taxon>Eukaryota</taxon>
        <taxon>Viridiplantae</taxon>
        <taxon>Streptophyta</taxon>
        <taxon>Embryophyta</taxon>
        <taxon>Tracheophyta</taxon>
        <taxon>Spermatophyta</taxon>
        <taxon>Magnoliopsida</taxon>
        <taxon>Liliopsida</taxon>
        <taxon>Poales</taxon>
        <taxon>Poaceae</taxon>
        <taxon>PACMAD clade</taxon>
        <taxon>Panicoideae</taxon>
        <taxon>Panicodae</taxon>
        <taxon>Paniceae</taxon>
        <taxon>Panicinae</taxon>
        <taxon>Panicum</taxon>
        <taxon>Panicum sect. Hiantes</taxon>
    </lineage>
</organism>
<evidence type="ECO:0000256" key="1">
    <source>
        <dbReference type="SAM" id="Phobius"/>
    </source>
</evidence>
<keyword evidence="1" id="KW-1133">Transmembrane helix</keyword>
<evidence type="ECO:0000313" key="3">
    <source>
        <dbReference type="Proteomes" id="UP000823388"/>
    </source>
</evidence>
<comment type="caution">
    <text evidence="2">The sequence shown here is derived from an EMBL/GenBank/DDBJ whole genome shotgun (WGS) entry which is preliminary data.</text>
</comment>
<dbReference type="OrthoDB" id="695906at2759"/>
<proteinExistence type="predicted"/>